<dbReference type="EMBL" id="LR796250">
    <property type="protein sequence ID" value="CAB4130655.1"/>
    <property type="molecule type" value="Genomic_DNA"/>
</dbReference>
<accession>A0A6J5L9J8</accession>
<feature type="transmembrane region" description="Helical" evidence="1">
    <location>
        <begin position="6"/>
        <end position="26"/>
    </location>
</feature>
<sequence length="35" mass="3655">MIEAIGFAVACIIGGMMASAGLIWICEQHSEGDDD</sequence>
<name>A0A6J5L9J8_9CAUD</name>
<reference evidence="2" key="1">
    <citation type="submission" date="2020-04" db="EMBL/GenBank/DDBJ databases">
        <authorList>
            <person name="Chiriac C."/>
            <person name="Salcher M."/>
            <person name="Ghai R."/>
            <person name="Kavagutti S V."/>
        </authorList>
    </citation>
    <scope>NUCLEOTIDE SEQUENCE</scope>
</reference>
<evidence type="ECO:0000256" key="1">
    <source>
        <dbReference type="SAM" id="Phobius"/>
    </source>
</evidence>
<evidence type="ECO:0000313" key="2">
    <source>
        <dbReference type="EMBL" id="CAB4130655.1"/>
    </source>
</evidence>
<gene>
    <name evidence="2" type="ORF">UFOVP124_21</name>
</gene>
<organism evidence="2">
    <name type="scientific">uncultured Caudovirales phage</name>
    <dbReference type="NCBI Taxonomy" id="2100421"/>
    <lineage>
        <taxon>Viruses</taxon>
        <taxon>Duplodnaviria</taxon>
        <taxon>Heunggongvirae</taxon>
        <taxon>Uroviricota</taxon>
        <taxon>Caudoviricetes</taxon>
        <taxon>Peduoviridae</taxon>
        <taxon>Maltschvirus</taxon>
        <taxon>Maltschvirus maltsch</taxon>
    </lineage>
</organism>
<keyword evidence="1" id="KW-0472">Membrane</keyword>
<keyword evidence="1" id="KW-0812">Transmembrane</keyword>
<keyword evidence="1" id="KW-1133">Transmembrane helix</keyword>
<protein>
    <submittedName>
        <fullName evidence="2">Uncharacterized protein</fullName>
    </submittedName>
</protein>
<proteinExistence type="predicted"/>